<keyword evidence="4" id="KW-0645">Protease</keyword>
<proteinExistence type="inferred from homology"/>
<dbReference type="PANTHER" id="PTHR23402">
    <property type="entry name" value="PROTEASE FAMILY C15 PYROGLUTAMYL-PEPTIDASE I-RELATED"/>
    <property type="match status" value="1"/>
</dbReference>
<dbReference type="OrthoDB" id="9779738at2"/>
<dbReference type="PANTHER" id="PTHR23402:SF1">
    <property type="entry name" value="PYROGLUTAMYL-PEPTIDASE I"/>
    <property type="match status" value="1"/>
</dbReference>
<dbReference type="RefSeq" id="WP_111432447.1">
    <property type="nucleotide sequence ID" value="NZ_JACIGG010000001.1"/>
</dbReference>
<evidence type="ECO:0000256" key="6">
    <source>
        <dbReference type="ARBA" id="ARBA00022807"/>
    </source>
</evidence>
<dbReference type="AlphaFoldDB" id="A0A327JYX0"/>
<dbReference type="EMBL" id="NPEV01000001">
    <property type="protein sequence ID" value="RAI30192.1"/>
    <property type="molecule type" value="Genomic_DNA"/>
</dbReference>
<dbReference type="GO" id="GO:0006508">
    <property type="term" value="P:proteolysis"/>
    <property type="evidence" value="ECO:0007669"/>
    <property type="project" value="UniProtKB-KW"/>
</dbReference>
<accession>A0A327JYX0</accession>
<dbReference type="GO" id="GO:0005829">
    <property type="term" value="C:cytosol"/>
    <property type="evidence" value="ECO:0007669"/>
    <property type="project" value="InterPro"/>
</dbReference>
<dbReference type="Gene3D" id="3.40.630.20">
    <property type="entry name" value="Peptidase C15, pyroglutamyl peptidase I-like"/>
    <property type="match status" value="1"/>
</dbReference>
<comment type="caution">
    <text evidence="9">The sequence shown here is derived from an EMBL/GenBank/DDBJ whole genome shotgun (WGS) entry which is preliminary data.</text>
</comment>
<keyword evidence="10" id="KW-1185">Reference proteome</keyword>
<evidence type="ECO:0000256" key="8">
    <source>
        <dbReference type="ARBA" id="ARBA00031559"/>
    </source>
</evidence>
<dbReference type="PRINTS" id="PR00706">
    <property type="entry name" value="PYROGLUPTASE"/>
</dbReference>
<evidence type="ECO:0000256" key="7">
    <source>
        <dbReference type="ARBA" id="ARBA00030836"/>
    </source>
</evidence>
<evidence type="ECO:0000256" key="2">
    <source>
        <dbReference type="ARBA" id="ARBA00019191"/>
    </source>
</evidence>
<dbReference type="InterPro" id="IPR036440">
    <property type="entry name" value="Peptidase_C15-like_sf"/>
</dbReference>
<dbReference type="PIRSF" id="PIRSF015592">
    <property type="entry name" value="Prld-crbxl_pptds"/>
    <property type="match status" value="1"/>
</dbReference>
<comment type="similarity">
    <text evidence="1">Belongs to the peptidase C15 family.</text>
</comment>
<evidence type="ECO:0000256" key="5">
    <source>
        <dbReference type="ARBA" id="ARBA00022801"/>
    </source>
</evidence>
<evidence type="ECO:0000256" key="3">
    <source>
        <dbReference type="ARBA" id="ARBA00022490"/>
    </source>
</evidence>
<evidence type="ECO:0000256" key="1">
    <source>
        <dbReference type="ARBA" id="ARBA00006641"/>
    </source>
</evidence>
<dbReference type="GO" id="GO:0016920">
    <property type="term" value="F:pyroglutamyl-peptidase activity"/>
    <property type="evidence" value="ECO:0007669"/>
    <property type="project" value="InterPro"/>
</dbReference>
<sequence>MTAEPTILVAAYGAWAKAENNPATLALRAVMARDWAGINLVPLEVPVLTDRLFDTIEAALAEHKPDVWLGIGLAPGATTMRAEMLGTNWRDFDVPDASGNSLAGVPVIEGAPPAYNATIPNRRIVEAMRDAGIPAIVSYAAGNHMCNQMLFTVSHLVAERGLPMKCGFLHVPFTPEHVAKQGDTHDPEPSMALSMMADAVSIALGEIIADWDAV</sequence>
<dbReference type="Proteomes" id="UP000249299">
    <property type="component" value="Unassembled WGS sequence"/>
</dbReference>
<reference evidence="9 10" key="1">
    <citation type="submission" date="2017-07" db="EMBL/GenBank/DDBJ databases">
        <title>Draft Genome Sequences of Select Purple Nonsulfur Bacteria.</title>
        <authorList>
            <person name="Lasarre B."/>
            <person name="Mckinlay J.B."/>
        </authorList>
    </citation>
    <scope>NUCLEOTIDE SEQUENCE [LARGE SCALE GENOMIC DNA]</scope>
    <source>
        <strain evidence="9 10">DSM 11290</strain>
    </source>
</reference>
<keyword evidence="3" id="KW-0963">Cytoplasm</keyword>
<dbReference type="CDD" id="cd00501">
    <property type="entry name" value="Peptidase_C15"/>
    <property type="match status" value="1"/>
</dbReference>
<gene>
    <name evidence="9" type="ORF">CH339_01310</name>
</gene>
<name>A0A327JYX0_9HYPH</name>
<dbReference type="InterPro" id="IPR000816">
    <property type="entry name" value="Peptidase_C15"/>
</dbReference>
<dbReference type="SUPFAM" id="SSF53182">
    <property type="entry name" value="Pyrrolidone carboxyl peptidase (pyroglutamate aminopeptidase)"/>
    <property type="match status" value="1"/>
</dbReference>
<keyword evidence="5" id="KW-0378">Hydrolase</keyword>
<protein>
    <recommendedName>
        <fullName evidence="2">Pyrrolidone-carboxylate peptidase</fullName>
    </recommendedName>
    <alternativeName>
        <fullName evidence="7">5-oxoprolyl-peptidase</fullName>
    </alternativeName>
    <alternativeName>
        <fullName evidence="8">Pyroglutamyl-peptidase I</fullName>
    </alternativeName>
</protein>
<evidence type="ECO:0000313" key="10">
    <source>
        <dbReference type="Proteomes" id="UP000249299"/>
    </source>
</evidence>
<organism evidence="9 10">
    <name type="scientific">Rhodobium orientis</name>
    <dbReference type="NCBI Taxonomy" id="34017"/>
    <lineage>
        <taxon>Bacteria</taxon>
        <taxon>Pseudomonadati</taxon>
        <taxon>Pseudomonadota</taxon>
        <taxon>Alphaproteobacteria</taxon>
        <taxon>Hyphomicrobiales</taxon>
        <taxon>Rhodobiaceae</taxon>
        <taxon>Rhodobium</taxon>
    </lineage>
</organism>
<evidence type="ECO:0000313" key="9">
    <source>
        <dbReference type="EMBL" id="RAI30192.1"/>
    </source>
</evidence>
<dbReference type="InterPro" id="IPR016125">
    <property type="entry name" value="Peptidase_C15-like"/>
</dbReference>
<keyword evidence="6" id="KW-0788">Thiol protease</keyword>
<dbReference type="Pfam" id="PF01470">
    <property type="entry name" value="Peptidase_C15"/>
    <property type="match status" value="1"/>
</dbReference>
<evidence type="ECO:0000256" key="4">
    <source>
        <dbReference type="ARBA" id="ARBA00022670"/>
    </source>
</evidence>